<dbReference type="InterPro" id="IPR036634">
    <property type="entry name" value="PRD_sf"/>
</dbReference>
<dbReference type="Gene3D" id="3.40.930.10">
    <property type="entry name" value="Mannitol-specific EII, Chain A"/>
    <property type="match status" value="1"/>
</dbReference>
<dbReference type="PANTHER" id="PTHR30185:SF13">
    <property type="entry name" value="LICABCH OPERON REGULATOR-RELATED"/>
    <property type="match status" value="1"/>
</dbReference>
<dbReference type="PANTHER" id="PTHR30185">
    <property type="entry name" value="CRYPTIC BETA-GLUCOSIDE BGL OPERON ANTITERMINATOR"/>
    <property type="match status" value="1"/>
</dbReference>
<dbReference type="Gene3D" id="1.10.1790.10">
    <property type="entry name" value="PRD domain"/>
    <property type="match status" value="1"/>
</dbReference>
<dbReference type="Proteomes" id="UP000218689">
    <property type="component" value="Unassembled WGS sequence"/>
</dbReference>
<name>A0A224XF95_9LACT</name>
<feature type="domain" description="PTS EIIA type-2" evidence="2">
    <location>
        <begin position="468"/>
        <end position="611"/>
    </location>
</feature>
<proteinExistence type="predicted"/>
<dbReference type="InterPro" id="IPR011608">
    <property type="entry name" value="PRD"/>
</dbReference>
<sequence length="611" mass="70078">MALVVRLTQILEFLVAKGQATEMQLSHLIKVSEQTVRSVMTQLNQALEDVAVITRDKKMYRLVVKDYDELVLLLGGGMKALADFNSSDKRIAYICKAMIEQGDYLLIDDIADDLVVSRGTIQKDLKKLGQLVTIYDGKLESKPNRGVRLLASEFAKRLIFLNHVYDYYQYELEFDTDFFDLLDDLYDQLKLNQIQVTTLERALLLSMNRIQKGHIIEDEISNYYNLVVHNASLNDFFIKIEKKLNRNLTQYEQDFMAYPLNMTNNFPFDARLIDLVFINQLIRQIVMDIDEEYPIQMSQTALFEALKFHVTFLLNRTRFQYQEKNIFFKSIQNRYPFAYQLAEIAKESIKKVTGFVISDIELNTLAIYFELSLSEVRVDSTKKVALIANVGSAAKQMLYLQIRAILGDDIVITELTEEAANHDFAEFMVVFTTVPLKVLSSNVMEIQVANLLDDDLISARLRTLKNSILLDKSKVKMTMTHLNQTYSKNLAQMMSDLEQQGKVDAQFAARILARNQTASTIFENTLAFPHTINVGSSDIVLSIGLAPQDEISLIFMLAVPENLLPNWESDLVKVYDMIFEIVGKPELQHEILQMETLEQLQGLLKRKGLII</sequence>
<dbReference type="InterPro" id="IPR050661">
    <property type="entry name" value="BglG_antiterminators"/>
</dbReference>
<protein>
    <submittedName>
        <fullName evidence="4">Uncharacterized protein</fullName>
    </submittedName>
</protein>
<reference evidence="5" key="1">
    <citation type="submission" date="2017-08" db="EMBL/GenBank/DDBJ databases">
        <title>Draft genome sequence of Lactococcus sp. strain Rs-Y01, isolated from the gut of the lower termite Reticulitermes speratus.</title>
        <authorList>
            <person name="Ohkuma M."/>
            <person name="Yuki M."/>
        </authorList>
    </citation>
    <scope>NUCLEOTIDE SEQUENCE [LARGE SCALE GENOMIC DNA]</scope>
    <source>
        <strain evidence="5">Rs-Y01</strain>
    </source>
</reference>
<keyword evidence="5" id="KW-1185">Reference proteome</keyword>
<evidence type="ECO:0000313" key="5">
    <source>
        <dbReference type="Proteomes" id="UP000218689"/>
    </source>
</evidence>
<dbReference type="InterPro" id="IPR016152">
    <property type="entry name" value="PTrfase/Anion_transptr"/>
</dbReference>
<organism evidence="4 5">
    <name type="scientific">Pseudolactococcus reticulitermitis</name>
    <dbReference type="NCBI Taxonomy" id="2025039"/>
    <lineage>
        <taxon>Bacteria</taxon>
        <taxon>Bacillati</taxon>
        <taxon>Bacillota</taxon>
        <taxon>Bacilli</taxon>
        <taxon>Lactobacillales</taxon>
        <taxon>Streptococcaceae</taxon>
        <taxon>Pseudolactococcus</taxon>
    </lineage>
</organism>
<dbReference type="SUPFAM" id="SSF55804">
    <property type="entry name" value="Phoshotransferase/anion transport protein"/>
    <property type="match status" value="1"/>
</dbReference>
<comment type="caution">
    <text evidence="4">The sequence shown here is derived from an EMBL/GenBank/DDBJ whole genome shotgun (WGS) entry which is preliminary data.</text>
</comment>
<dbReference type="PROSITE" id="PS51372">
    <property type="entry name" value="PRD_2"/>
    <property type="match status" value="1"/>
</dbReference>
<dbReference type="GO" id="GO:0006355">
    <property type="term" value="P:regulation of DNA-templated transcription"/>
    <property type="evidence" value="ECO:0007669"/>
    <property type="project" value="InterPro"/>
</dbReference>
<evidence type="ECO:0000259" key="3">
    <source>
        <dbReference type="PROSITE" id="PS51372"/>
    </source>
</evidence>
<dbReference type="InterPro" id="IPR002178">
    <property type="entry name" value="PTS_EIIA_type-2_dom"/>
</dbReference>
<dbReference type="RefSeq" id="WP_094785307.1">
    <property type="nucleotide sequence ID" value="NZ_BEDT01000005.1"/>
</dbReference>
<dbReference type="Pfam" id="PF00874">
    <property type="entry name" value="PRD"/>
    <property type="match status" value="1"/>
</dbReference>
<dbReference type="SUPFAM" id="SSF63520">
    <property type="entry name" value="PTS-regulatory domain, PRD"/>
    <property type="match status" value="1"/>
</dbReference>
<evidence type="ECO:0000313" key="4">
    <source>
        <dbReference type="EMBL" id="GAX48295.1"/>
    </source>
</evidence>
<dbReference type="PROSITE" id="PS51094">
    <property type="entry name" value="PTS_EIIA_TYPE_2"/>
    <property type="match status" value="1"/>
</dbReference>
<accession>A0A224XF95</accession>
<dbReference type="Pfam" id="PF00359">
    <property type="entry name" value="PTS_EIIA_2"/>
    <property type="match status" value="1"/>
</dbReference>
<evidence type="ECO:0000259" key="2">
    <source>
        <dbReference type="PROSITE" id="PS51094"/>
    </source>
</evidence>
<evidence type="ECO:0000256" key="1">
    <source>
        <dbReference type="ARBA" id="ARBA00022737"/>
    </source>
</evidence>
<gene>
    <name evidence="4" type="ORF">RsY01_1911</name>
</gene>
<dbReference type="EMBL" id="BEDT01000005">
    <property type="protein sequence ID" value="GAX48295.1"/>
    <property type="molecule type" value="Genomic_DNA"/>
</dbReference>
<feature type="domain" description="PRD" evidence="3">
    <location>
        <begin position="273"/>
        <end position="379"/>
    </location>
</feature>
<dbReference type="AlphaFoldDB" id="A0A224XF95"/>
<dbReference type="OrthoDB" id="95158at2"/>
<keyword evidence="1" id="KW-0677">Repeat</keyword>